<comment type="subcellular location">
    <subcellularLocation>
        <location evidence="1">Membrane</location>
        <topology evidence="1">Single-pass membrane protein</topology>
    </subcellularLocation>
</comment>
<dbReference type="OrthoDB" id="444255at2759"/>
<evidence type="ECO:0000313" key="7">
    <source>
        <dbReference type="Proteomes" id="UP000230233"/>
    </source>
</evidence>
<dbReference type="Pfam" id="PF24413">
    <property type="entry name" value="W02B3_4_N"/>
    <property type="match status" value="1"/>
</dbReference>
<keyword evidence="2" id="KW-0812">Transmembrane</keyword>
<reference evidence="7" key="1">
    <citation type="submission" date="2017-10" db="EMBL/GenBank/DDBJ databases">
        <title>Rapid genome shrinkage in a self-fertile nematode reveals novel sperm competition proteins.</title>
        <authorList>
            <person name="Yin D."/>
            <person name="Schwarz E.M."/>
            <person name="Thomas C.G."/>
            <person name="Felde R.L."/>
            <person name="Korf I.F."/>
            <person name="Cutter A.D."/>
            <person name="Schartner C.M."/>
            <person name="Ralston E.J."/>
            <person name="Meyer B.J."/>
            <person name="Haag E.S."/>
        </authorList>
    </citation>
    <scope>NUCLEOTIDE SEQUENCE [LARGE SCALE GENOMIC DNA]</scope>
    <source>
        <strain evidence="7">JU1422</strain>
    </source>
</reference>
<sequence>MELQENICDNMNFNQPIKIAVDSNQSTKFNNEEYEIFEFKNNSKKDYLEFNPSSESKLIIPKNIPLQNIGNLKVPTQIPMFLEFWSRGRFMDCRNFTMHRDSAKRRSILTHLKHLISPPRTPIPALESVEKLAKVREEMLKFGIFPFLNGGTFLGWYRECSVIPHTTDMDIAILAENWNQEFSEFLWTHNSSFRVKRQLGMVNDSYELTIIPKTGFKTPIDVFLMYKEEKNGKENRWVGGLTTTGIKYKYIYPEYDPWCAADLMGHLFWVTCTPEDKIKKEYGPNWYLDENSSKYTWNAAKNAVENGRFTWTQMMTETYNEYRINDVM</sequence>
<evidence type="ECO:0000313" key="6">
    <source>
        <dbReference type="EMBL" id="PIC25766.1"/>
    </source>
</evidence>
<feature type="domain" description="W02B3.4-like N-terminal" evidence="5">
    <location>
        <begin position="2"/>
        <end position="92"/>
    </location>
</feature>
<dbReference type="GO" id="GO:0016020">
    <property type="term" value="C:membrane"/>
    <property type="evidence" value="ECO:0007669"/>
    <property type="project" value="UniProtKB-SubCell"/>
</dbReference>
<comment type="caution">
    <text evidence="6">The sequence shown here is derived from an EMBL/GenBank/DDBJ whole genome shotgun (WGS) entry which is preliminary data.</text>
</comment>
<gene>
    <name evidence="6" type="primary">Cni-Y22D7AL.11</name>
    <name evidence="6" type="synonym">Cnig_chr_V.g18572</name>
    <name evidence="6" type="ORF">B9Z55_018572</name>
</gene>
<name>A0A2G5TFG3_9PELO</name>
<keyword evidence="7" id="KW-1185">Reference proteome</keyword>
<dbReference type="InterPro" id="IPR057641">
    <property type="entry name" value="W02B3_4_N"/>
</dbReference>
<dbReference type="PANTHER" id="PTHR15407">
    <property type="entry name" value="FUKUTIN-RELATED"/>
    <property type="match status" value="1"/>
</dbReference>
<proteinExistence type="predicted"/>
<organism evidence="6 7">
    <name type="scientific">Caenorhabditis nigoni</name>
    <dbReference type="NCBI Taxonomy" id="1611254"/>
    <lineage>
        <taxon>Eukaryota</taxon>
        <taxon>Metazoa</taxon>
        <taxon>Ecdysozoa</taxon>
        <taxon>Nematoda</taxon>
        <taxon>Chromadorea</taxon>
        <taxon>Rhabditida</taxon>
        <taxon>Rhabditina</taxon>
        <taxon>Rhabditomorpha</taxon>
        <taxon>Rhabditoidea</taxon>
        <taxon>Rhabditidae</taxon>
        <taxon>Peloderinae</taxon>
        <taxon>Caenorhabditis</taxon>
    </lineage>
</organism>
<evidence type="ECO:0000259" key="5">
    <source>
        <dbReference type="Pfam" id="PF24413"/>
    </source>
</evidence>
<keyword evidence="3" id="KW-1133">Transmembrane helix</keyword>
<evidence type="ECO:0000256" key="3">
    <source>
        <dbReference type="ARBA" id="ARBA00022989"/>
    </source>
</evidence>
<evidence type="ECO:0000256" key="4">
    <source>
        <dbReference type="ARBA" id="ARBA00023136"/>
    </source>
</evidence>
<protein>
    <recommendedName>
        <fullName evidence="5">W02B3.4-like N-terminal domain-containing protein</fullName>
    </recommendedName>
</protein>
<evidence type="ECO:0000256" key="1">
    <source>
        <dbReference type="ARBA" id="ARBA00004167"/>
    </source>
</evidence>
<dbReference type="Proteomes" id="UP000230233">
    <property type="component" value="Chromosome V"/>
</dbReference>
<keyword evidence="4" id="KW-0472">Membrane</keyword>
<evidence type="ECO:0000256" key="2">
    <source>
        <dbReference type="ARBA" id="ARBA00022692"/>
    </source>
</evidence>
<dbReference type="PANTHER" id="PTHR15407:SF40">
    <property type="entry name" value="FUKUTIN"/>
    <property type="match status" value="1"/>
</dbReference>
<dbReference type="AlphaFoldDB" id="A0A2G5TFG3"/>
<dbReference type="EMBL" id="PDUG01000005">
    <property type="protein sequence ID" value="PIC25766.1"/>
    <property type="molecule type" value="Genomic_DNA"/>
</dbReference>
<dbReference type="InterPro" id="IPR009644">
    <property type="entry name" value="FKTN/MNN4/W02B3.4-1"/>
</dbReference>
<accession>A0A2G5TFG3</accession>